<feature type="region of interest" description="Disordered" evidence="1">
    <location>
        <begin position="409"/>
        <end position="493"/>
    </location>
</feature>
<protein>
    <submittedName>
        <fullName evidence="2">Uncharacterized protein</fullName>
    </submittedName>
</protein>
<dbReference type="EMBL" id="KN819336">
    <property type="protein sequence ID" value="KIJ15679.1"/>
    <property type="molecule type" value="Genomic_DNA"/>
</dbReference>
<feature type="region of interest" description="Disordered" evidence="1">
    <location>
        <begin position="1"/>
        <end position="29"/>
    </location>
</feature>
<dbReference type="HOGENOM" id="CLU_458620_0_0_1"/>
<feature type="compositionally biased region" description="Pro residues" evidence="1">
    <location>
        <begin position="571"/>
        <end position="585"/>
    </location>
</feature>
<feature type="compositionally biased region" description="Basic residues" evidence="1">
    <location>
        <begin position="266"/>
        <end position="277"/>
    </location>
</feature>
<dbReference type="AlphaFoldDB" id="A0A0C9SZY3"/>
<proteinExistence type="predicted"/>
<organism evidence="2 3">
    <name type="scientific">Paxillus involutus ATCC 200175</name>
    <dbReference type="NCBI Taxonomy" id="664439"/>
    <lineage>
        <taxon>Eukaryota</taxon>
        <taxon>Fungi</taxon>
        <taxon>Dikarya</taxon>
        <taxon>Basidiomycota</taxon>
        <taxon>Agaricomycotina</taxon>
        <taxon>Agaricomycetes</taxon>
        <taxon>Agaricomycetidae</taxon>
        <taxon>Boletales</taxon>
        <taxon>Paxilineae</taxon>
        <taxon>Paxillaceae</taxon>
        <taxon>Paxillus</taxon>
    </lineage>
</organism>
<evidence type="ECO:0000313" key="2">
    <source>
        <dbReference type="EMBL" id="KIJ15679.1"/>
    </source>
</evidence>
<feature type="region of interest" description="Disordered" evidence="1">
    <location>
        <begin position="130"/>
        <end position="159"/>
    </location>
</feature>
<feature type="region of interest" description="Disordered" evidence="1">
    <location>
        <begin position="54"/>
        <end position="86"/>
    </location>
</feature>
<sequence length="595" mass="64808">MSHWEEPIFPQEKVASGDGDAGNNSLESFDSADHQDIILPIHYDFFHDASNPRSVIGEGITSPHRDLSDPTSSARQGPSSPGSLPESEFTFRVEYGEHGWHANPEQDVGHVSCSLRRVYLGRLIAPTTLQGSHGQGLPPPGSPFASHPSGQGGHRGTLQITPSTCKWRVTDGSICGEIITRPSVPQHLAKHGIVHLRSDTLIECRWCPNGSTRIKRKGIVRHVREVHLHLKRQHTSTASANGLNSVLDVAEQSDDAGLNTEDHAQGYRHARPPRKRTANPQTTRTSRRRVLVMEPESERASVASNEGKGRAVEVEAGTQPLGRTHNSGAIVGSSDSEGVFPDTVTAMVIDQVLVYTDKNSFEVSHGTGKYATSPNAMIAFPKITSSLELLSAKLPFLLPKHCQPLDPLTEFQQQPRDSPEDHLYENTMPPPVPVTSVTTGLSSMPVANTAPASPVNPPSQQERQDRSDQTRQQIGGGYPPDGGYRPMIPPRYATGDIEGVVSCHDGPGAYHQDVQCRDPREMYEASRGWGTSLRLARHLELMDSMPVFSPPIDELSPYCELPNHQHLGGPGPSPGPPSEPHPWPSYPRSSQEPAI</sequence>
<feature type="compositionally biased region" description="Low complexity" evidence="1">
    <location>
        <begin position="77"/>
        <end position="86"/>
    </location>
</feature>
<dbReference type="Proteomes" id="UP000053647">
    <property type="component" value="Unassembled WGS sequence"/>
</dbReference>
<reference evidence="3" key="2">
    <citation type="submission" date="2015-01" db="EMBL/GenBank/DDBJ databases">
        <title>Evolutionary Origins and Diversification of the Mycorrhizal Mutualists.</title>
        <authorList>
            <consortium name="DOE Joint Genome Institute"/>
            <consortium name="Mycorrhizal Genomics Consortium"/>
            <person name="Kohler A."/>
            <person name="Kuo A."/>
            <person name="Nagy L.G."/>
            <person name="Floudas D."/>
            <person name="Copeland A."/>
            <person name="Barry K.W."/>
            <person name="Cichocki N."/>
            <person name="Veneault-Fourrey C."/>
            <person name="LaButti K."/>
            <person name="Lindquist E.A."/>
            <person name="Lipzen A."/>
            <person name="Lundell T."/>
            <person name="Morin E."/>
            <person name="Murat C."/>
            <person name="Riley R."/>
            <person name="Ohm R."/>
            <person name="Sun H."/>
            <person name="Tunlid A."/>
            <person name="Henrissat B."/>
            <person name="Grigoriev I.V."/>
            <person name="Hibbett D.S."/>
            <person name="Martin F."/>
        </authorList>
    </citation>
    <scope>NUCLEOTIDE SEQUENCE [LARGE SCALE GENOMIC DNA]</scope>
    <source>
        <strain evidence="3">ATCC 200175</strain>
    </source>
</reference>
<evidence type="ECO:0000313" key="3">
    <source>
        <dbReference type="Proteomes" id="UP000053647"/>
    </source>
</evidence>
<evidence type="ECO:0000256" key="1">
    <source>
        <dbReference type="SAM" id="MobiDB-lite"/>
    </source>
</evidence>
<dbReference type="OrthoDB" id="2656691at2759"/>
<keyword evidence="3" id="KW-1185">Reference proteome</keyword>
<feature type="region of interest" description="Disordered" evidence="1">
    <location>
        <begin position="558"/>
        <end position="595"/>
    </location>
</feature>
<feature type="region of interest" description="Disordered" evidence="1">
    <location>
        <begin position="258"/>
        <end position="286"/>
    </location>
</feature>
<accession>A0A0C9SZY3</accession>
<name>A0A0C9SZY3_PAXIN</name>
<reference evidence="2 3" key="1">
    <citation type="submission" date="2014-06" db="EMBL/GenBank/DDBJ databases">
        <authorList>
            <consortium name="DOE Joint Genome Institute"/>
            <person name="Kuo A."/>
            <person name="Kohler A."/>
            <person name="Nagy L.G."/>
            <person name="Floudas D."/>
            <person name="Copeland A."/>
            <person name="Barry K.W."/>
            <person name="Cichocki N."/>
            <person name="Veneault-Fourrey C."/>
            <person name="LaButti K."/>
            <person name="Lindquist E.A."/>
            <person name="Lipzen A."/>
            <person name="Lundell T."/>
            <person name="Morin E."/>
            <person name="Murat C."/>
            <person name="Sun H."/>
            <person name="Tunlid A."/>
            <person name="Henrissat B."/>
            <person name="Grigoriev I.V."/>
            <person name="Hibbett D.S."/>
            <person name="Martin F."/>
            <person name="Nordberg H.P."/>
            <person name="Cantor M.N."/>
            <person name="Hua S.X."/>
        </authorList>
    </citation>
    <scope>NUCLEOTIDE SEQUENCE [LARGE SCALE GENOMIC DNA]</scope>
    <source>
        <strain evidence="2 3">ATCC 200175</strain>
    </source>
</reference>
<gene>
    <name evidence="2" type="ORF">PAXINDRAFT_180673</name>
</gene>